<dbReference type="Proteomes" id="UP000601223">
    <property type="component" value="Unassembled WGS sequence"/>
</dbReference>
<organism evidence="2 3">
    <name type="scientific">Catellatospora bangladeshensis</name>
    <dbReference type="NCBI Taxonomy" id="310355"/>
    <lineage>
        <taxon>Bacteria</taxon>
        <taxon>Bacillati</taxon>
        <taxon>Actinomycetota</taxon>
        <taxon>Actinomycetes</taxon>
        <taxon>Micromonosporales</taxon>
        <taxon>Micromonosporaceae</taxon>
        <taxon>Catellatospora</taxon>
    </lineage>
</organism>
<dbReference type="CDD" id="cd02440">
    <property type="entry name" value="AdoMet_MTases"/>
    <property type="match status" value="1"/>
</dbReference>
<accession>A0A8J3NHL3</accession>
<feature type="domain" description="Methyltransferase type 11" evidence="1">
    <location>
        <begin position="61"/>
        <end position="138"/>
    </location>
</feature>
<keyword evidence="3" id="KW-1185">Reference proteome</keyword>
<keyword evidence="2" id="KW-0808">Transferase</keyword>
<dbReference type="GO" id="GO:0032259">
    <property type="term" value="P:methylation"/>
    <property type="evidence" value="ECO:0007669"/>
    <property type="project" value="UniProtKB-KW"/>
</dbReference>
<dbReference type="GO" id="GO:0008757">
    <property type="term" value="F:S-adenosylmethionine-dependent methyltransferase activity"/>
    <property type="evidence" value="ECO:0007669"/>
    <property type="project" value="InterPro"/>
</dbReference>
<proteinExistence type="predicted"/>
<evidence type="ECO:0000259" key="1">
    <source>
        <dbReference type="Pfam" id="PF08241"/>
    </source>
</evidence>
<evidence type="ECO:0000313" key="3">
    <source>
        <dbReference type="Proteomes" id="UP000601223"/>
    </source>
</evidence>
<dbReference type="InterPro" id="IPR013216">
    <property type="entry name" value="Methyltransf_11"/>
</dbReference>
<keyword evidence="2" id="KW-0489">Methyltransferase</keyword>
<name>A0A8J3NHL3_9ACTN</name>
<comment type="caution">
    <text evidence="2">The sequence shown here is derived from an EMBL/GenBank/DDBJ whole genome shotgun (WGS) entry which is preliminary data.</text>
</comment>
<reference evidence="2 3" key="1">
    <citation type="submission" date="2021-01" db="EMBL/GenBank/DDBJ databases">
        <title>Whole genome shotgun sequence of Catellatospora bangladeshensis NBRC 107357.</title>
        <authorList>
            <person name="Komaki H."/>
            <person name="Tamura T."/>
        </authorList>
    </citation>
    <scope>NUCLEOTIDE SEQUENCE [LARGE SCALE GENOMIC DNA]</scope>
    <source>
        <strain evidence="2 3">NBRC 107357</strain>
    </source>
</reference>
<dbReference type="InterPro" id="IPR029063">
    <property type="entry name" value="SAM-dependent_MTases_sf"/>
</dbReference>
<dbReference type="Pfam" id="PF08241">
    <property type="entry name" value="Methyltransf_11"/>
    <property type="match status" value="1"/>
</dbReference>
<protein>
    <submittedName>
        <fullName evidence="2">Methyltransferase type 11</fullName>
    </submittedName>
</protein>
<gene>
    <name evidence="2" type="ORF">Cba03nite_28690</name>
</gene>
<dbReference type="Gene3D" id="3.40.50.150">
    <property type="entry name" value="Vaccinia Virus protein VP39"/>
    <property type="match status" value="1"/>
</dbReference>
<dbReference type="EMBL" id="BONF01000014">
    <property type="protein sequence ID" value="GIF81520.1"/>
    <property type="molecule type" value="Genomic_DNA"/>
</dbReference>
<sequence length="268" mass="28931">MTASNLLGFRAAAPARRCETGAVTDPYRTLGTGYAQQRRPDPRVAELIEQALGEARTVVNVGAGAGSYEPVGRRVLAVEPSPVMIAQRPPGSAPVVRAVAERLPLADKSFDVGLAVLTVHHWTDPVRGLAELRRVSRRQVVLTWDPVVVARFWLVADYLPEIAAAEAALPTCDFVSEQLAPVRVTEVPVPHDCTDGFLAAYWNRPRAYLDPAVRASISSLARLDPARVAAAMRRLSDDLDSGRWQERHGTPGEAGAADVGYRLVSTLA</sequence>
<dbReference type="SUPFAM" id="SSF53335">
    <property type="entry name" value="S-adenosyl-L-methionine-dependent methyltransferases"/>
    <property type="match status" value="1"/>
</dbReference>
<dbReference type="AlphaFoldDB" id="A0A8J3NHL3"/>
<evidence type="ECO:0000313" key="2">
    <source>
        <dbReference type="EMBL" id="GIF81520.1"/>
    </source>
</evidence>